<reference evidence="3 4" key="1">
    <citation type="submission" date="2019-11" db="EMBL/GenBank/DDBJ databases">
        <title>Streptomyces typhae sp. nov., a novel endophytic actinomycete isolated from the root of cattail pollen (Typha angustifolia L.).</title>
        <authorList>
            <person name="Peng C."/>
        </authorList>
    </citation>
    <scope>NUCLEOTIDE SEQUENCE [LARGE SCALE GENOMIC DNA]</scope>
    <source>
        <strain evidence="4">p1417</strain>
    </source>
</reference>
<sequence>MGHRHTAGSTRRAFVGRTAAAGGAAALGLGALPAPATAAVRAPRTERTVAVLGGGVAGLTAAHELAVRGFTVKRHDRVRYRLGLPNALDLG</sequence>
<evidence type="ECO:0000313" key="4">
    <source>
        <dbReference type="Proteomes" id="UP000483802"/>
    </source>
</evidence>
<evidence type="ECO:0000313" key="3">
    <source>
        <dbReference type="EMBL" id="MVO87131.1"/>
    </source>
</evidence>
<dbReference type="EMBL" id="WPNZ01000011">
    <property type="protein sequence ID" value="MVO87131.1"/>
    <property type="molecule type" value="Genomic_DNA"/>
</dbReference>
<dbReference type="SUPFAM" id="SSF51971">
    <property type="entry name" value="Nucleotide-binding domain"/>
    <property type="match status" value="1"/>
</dbReference>
<feature type="transmembrane region" description="Helical" evidence="1">
    <location>
        <begin position="48"/>
        <end position="67"/>
    </location>
</feature>
<dbReference type="Proteomes" id="UP000483802">
    <property type="component" value="Unassembled WGS sequence"/>
</dbReference>
<evidence type="ECO:0000256" key="1">
    <source>
        <dbReference type="SAM" id="Phobius"/>
    </source>
</evidence>
<dbReference type="InterPro" id="IPR006311">
    <property type="entry name" value="TAT_signal"/>
</dbReference>
<dbReference type="InterPro" id="IPR019546">
    <property type="entry name" value="TAT_signal_bac_arc"/>
</dbReference>
<feature type="signal peptide" evidence="2">
    <location>
        <begin position="1"/>
        <end position="38"/>
    </location>
</feature>
<dbReference type="InterPro" id="IPR036188">
    <property type="entry name" value="FAD/NAD-bd_sf"/>
</dbReference>
<keyword evidence="1" id="KW-0812">Transmembrane</keyword>
<feature type="chain" id="PRO_5027117304" evidence="2">
    <location>
        <begin position="39"/>
        <end position="91"/>
    </location>
</feature>
<keyword evidence="1" id="KW-1133">Transmembrane helix</keyword>
<keyword evidence="1" id="KW-0472">Membrane</keyword>
<dbReference type="NCBIfam" id="TIGR01409">
    <property type="entry name" value="TAT_signal_seq"/>
    <property type="match status" value="1"/>
</dbReference>
<accession>A0A6L6X068</accession>
<dbReference type="RefSeq" id="WP_343041158.1">
    <property type="nucleotide sequence ID" value="NZ_WPNZ01000011.1"/>
</dbReference>
<keyword evidence="2" id="KW-0732">Signal</keyword>
<evidence type="ECO:0000256" key="2">
    <source>
        <dbReference type="SAM" id="SignalP"/>
    </source>
</evidence>
<proteinExistence type="predicted"/>
<dbReference type="AlphaFoldDB" id="A0A6L6X068"/>
<dbReference type="PROSITE" id="PS51318">
    <property type="entry name" value="TAT"/>
    <property type="match status" value="1"/>
</dbReference>
<name>A0A6L6X068_9ACTN</name>
<comment type="caution">
    <text evidence="3">The sequence shown here is derived from an EMBL/GenBank/DDBJ whole genome shotgun (WGS) entry which is preliminary data.</text>
</comment>
<protein>
    <submittedName>
        <fullName evidence="3">Twin-arginine translocation signal domain-containing protein</fullName>
    </submittedName>
</protein>
<keyword evidence="4" id="KW-1185">Reference proteome</keyword>
<dbReference type="Gene3D" id="3.50.50.60">
    <property type="entry name" value="FAD/NAD(P)-binding domain"/>
    <property type="match status" value="1"/>
</dbReference>
<organism evidence="3 4">
    <name type="scientific">Streptomyces typhae</name>
    <dbReference type="NCBI Taxonomy" id="2681492"/>
    <lineage>
        <taxon>Bacteria</taxon>
        <taxon>Bacillati</taxon>
        <taxon>Actinomycetota</taxon>
        <taxon>Actinomycetes</taxon>
        <taxon>Kitasatosporales</taxon>
        <taxon>Streptomycetaceae</taxon>
        <taxon>Streptomyces</taxon>
    </lineage>
</organism>
<gene>
    <name evidence="3" type="ORF">GPA10_20765</name>
</gene>